<dbReference type="Proteomes" id="UP000069272">
    <property type="component" value="Chromosome 2R"/>
</dbReference>
<sequence>MPQSASVKGSARRCLCAVVEKE</sequence>
<protein>
    <submittedName>
        <fullName evidence="1">Uncharacterized protein</fullName>
    </submittedName>
</protein>
<name>A0A182FYY4_ANOAL</name>
<proteinExistence type="predicted"/>
<organism evidence="1 2">
    <name type="scientific">Anopheles albimanus</name>
    <name type="common">New world malaria mosquito</name>
    <dbReference type="NCBI Taxonomy" id="7167"/>
    <lineage>
        <taxon>Eukaryota</taxon>
        <taxon>Metazoa</taxon>
        <taxon>Ecdysozoa</taxon>
        <taxon>Arthropoda</taxon>
        <taxon>Hexapoda</taxon>
        <taxon>Insecta</taxon>
        <taxon>Pterygota</taxon>
        <taxon>Neoptera</taxon>
        <taxon>Endopterygota</taxon>
        <taxon>Diptera</taxon>
        <taxon>Nematocera</taxon>
        <taxon>Culicoidea</taxon>
        <taxon>Culicidae</taxon>
        <taxon>Anophelinae</taxon>
        <taxon>Anopheles</taxon>
    </lineage>
</organism>
<accession>A0A182FYY4</accession>
<evidence type="ECO:0000313" key="1">
    <source>
        <dbReference type="EnsemblMetazoa" id="AALB014812-PA"/>
    </source>
</evidence>
<keyword evidence="2" id="KW-1185">Reference proteome</keyword>
<evidence type="ECO:0000313" key="2">
    <source>
        <dbReference type="Proteomes" id="UP000069272"/>
    </source>
</evidence>
<dbReference type="AlphaFoldDB" id="A0A182FYY4"/>
<dbReference type="EnsemblMetazoa" id="AALB014812-RA">
    <property type="protein sequence ID" value="AALB014812-PA"/>
    <property type="gene ID" value="AALB014812"/>
</dbReference>
<reference evidence="1" key="2">
    <citation type="submission" date="2022-08" db="UniProtKB">
        <authorList>
            <consortium name="EnsemblMetazoa"/>
        </authorList>
    </citation>
    <scope>IDENTIFICATION</scope>
    <source>
        <strain evidence="1">STECLA/ALBI9_A</strain>
    </source>
</reference>
<reference evidence="1 2" key="1">
    <citation type="journal article" date="2017" name="G3 (Bethesda)">
        <title>The Physical Genome Mapping of Anopheles albimanus Corrected Scaffold Misassemblies and Identified Interarm Rearrangements in Genus Anopheles.</title>
        <authorList>
            <person name="Artemov G.N."/>
            <person name="Peery A.N."/>
            <person name="Jiang X."/>
            <person name="Tu Z."/>
            <person name="Stegniy V.N."/>
            <person name="Sharakhova M.V."/>
            <person name="Sharakhov I.V."/>
        </authorList>
    </citation>
    <scope>NUCLEOTIDE SEQUENCE [LARGE SCALE GENOMIC DNA]</scope>
    <source>
        <strain evidence="1 2">ALBI9_A</strain>
    </source>
</reference>
<dbReference type="VEuPathDB" id="VectorBase:AALB014812"/>